<organism evidence="1 2">
    <name type="scientific">Roseofilum reptotaenium AO1-A</name>
    <dbReference type="NCBI Taxonomy" id="1925591"/>
    <lineage>
        <taxon>Bacteria</taxon>
        <taxon>Bacillati</taxon>
        <taxon>Cyanobacteriota</taxon>
        <taxon>Cyanophyceae</taxon>
        <taxon>Desertifilales</taxon>
        <taxon>Desertifilaceae</taxon>
        <taxon>Roseofilum</taxon>
    </lineage>
</organism>
<dbReference type="STRING" id="1925591.BI308_04130"/>
<accession>A0A1L9QWB3</accession>
<evidence type="ECO:0000313" key="1">
    <source>
        <dbReference type="EMBL" id="OJJ26887.1"/>
    </source>
</evidence>
<dbReference type="Proteomes" id="UP000183940">
    <property type="component" value="Unassembled WGS sequence"/>
</dbReference>
<dbReference type="AlphaFoldDB" id="A0A1L9QWB3"/>
<proteinExistence type="predicted"/>
<evidence type="ECO:0000313" key="2">
    <source>
        <dbReference type="Proteomes" id="UP000183940"/>
    </source>
</evidence>
<gene>
    <name evidence="1" type="ORF">BI308_04130</name>
</gene>
<dbReference type="EMBL" id="MLAW01000004">
    <property type="protein sequence ID" value="OJJ26887.1"/>
    <property type="molecule type" value="Genomic_DNA"/>
</dbReference>
<protein>
    <submittedName>
        <fullName evidence="1">Uncharacterized protein</fullName>
    </submittedName>
</protein>
<sequence length="135" mass="15647">MMREVSQLTYCALVMPSHQVDEVINELGEYEIPEFRSKQWELETAENSVADFLDTELIPIAGCKTRTKDIYDEYKTFCTETRQKPVAMNKFSSRLLTACSFVGWEVERGLNRNGSYMVGVDIREEVRDMNPPHLQ</sequence>
<comment type="caution">
    <text evidence="1">The sequence shown here is derived from an EMBL/GenBank/DDBJ whole genome shotgun (WGS) entry which is preliminary data.</text>
</comment>
<reference evidence="1" key="1">
    <citation type="submission" date="2016-10" db="EMBL/GenBank/DDBJ databases">
        <title>CRISPR-Cas defence system in Roseofilum reptotaenium: evidence of a bacteriophage-cyanobacterium arms race in the coral black band disease.</title>
        <authorList>
            <person name="Buerger P."/>
            <person name="Wood-Charlson E.M."/>
            <person name="Weynberg K.D."/>
            <person name="Willis B."/>
            <person name="Van Oppen M.J."/>
        </authorList>
    </citation>
    <scope>NUCLEOTIDE SEQUENCE [LARGE SCALE GENOMIC DNA]</scope>
    <source>
        <strain evidence="1">AO1-A</strain>
    </source>
</reference>
<name>A0A1L9QWB3_9CYAN</name>
<keyword evidence="2" id="KW-1185">Reference proteome</keyword>